<dbReference type="InterPro" id="IPR021424">
    <property type="entry name" value="PorA"/>
</dbReference>
<evidence type="ECO:0008006" key="4">
    <source>
        <dbReference type="Google" id="ProtNLM"/>
    </source>
</evidence>
<keyword evidence="1" id="KW-1133">Transmembrane helix</keyword>
<proteinExistence type="predicted"/>
<reference evidence="2 3" key="1">
    <citation type="submission" date="2021-05" db="EMBL/GenBank/DDBJ databases">
        <title>Complete genome of Nocardioides aquaticus KCTC 9944T isolated from meromictic and hypersaline Ekho Lake, Antarctica.</title>
        <authorList>
            <person name="Hwang K."/>
            <person name="Kim K.M."/>
            <person name="Choe H."/>
        </authorList>
    </citation>
    <scope>NUCLEOTIDE SEQUENCE [LARGE SCALE GENOMIC DNA]</scope>
    <source>
        <strain evidence="2 3">KCTC 9944</strain>
    </source>
</reference>
<feature type="transmembrane region" description="Helical" evidence="1">
    <location>
        <begin position="271"/>
        <end position="292"/>
    </location>
</feature>
<evidence type="ECO:0000256" key="1">
    <source>
        <dbReference type="SAM" id="Phobius"/>
    </source>
</evidence>
<evidence type="ECO:0000313" key="2">
    <source>
        <dbReference type="EMBL" id="QVT80743.1"/>
    </source>
</evidence>
<organism evidence="2 3">
    <name type="scientific">Nocardioides aquaticus</name>
    <dbReference type="NCBI Taxonomy" id="160826"/>
    <lineage>
        <taxon>Bacteria</taxon>
        <taxon>Bacillati</taxon>
        <taxon>Actinomycetota</taxon>
        <taxon>Actinomycetes</taxon>
        <taxon>Propionibacteriales</taxon>
        <taxon>Nocardioidaceae</taxon>
        <taxon>Nocardioides</taxon>
    </lineage>
</organism>
<keyword evidence="3" id="KW-1185">Reference proteome</keyword>
<dbReference type="Pfam" id="PF11271">
    <property type="entry name" value="PorA"/>
    <property type="match status" value="1"/>
</dbReference>
<protein>
    <recommendedName>
        <fullName evidence="4">DUF3068 domain-containing protein</fullName>
    </recommendedName>
</protein>
<name>A0ABX8EJN8_9ACTN</name>
<accession>A0ABX8EJN8</accession>
<dbReference type="RefSeq" id="WP_214056242.1">
    <property type="nucleotide sequence ID" value="NZ_BAAAHS010000085.1"/>
</dbReference>
<feature type="transmembrane region" description="Helical" evidence="1">
    <location>
        <begin position="7"/>
        <end position="27"/>
    </location>
</feature>
<gene>
    <name evidence="2" type="ORF">ENKNEFLB_03143</name>
</gene>
<keyword evidence="1" id="KW-0472">Membrane</keyword>
<dbReference type="Proteomes" id="UP000679307">
    <property type="component" value="Chromosome"/>
</dbReference>
<dbReference type="EMBL" id="CP075371">
    <property type="protein sequence ID" value="QVT80743.1"/>
    <property type="molecule type" value="Genomic_DNA"/>
</dbReference>
<sequence length="312" mass="33786">MRKIVGAVLIGIGGFLLVAAIVAVTWVPGQVQRTPIEIDTTTELEGQVATLDTETQELSETRDVYALSITKSDTEASTDDTVVFTTNTCLNEDLGQPRECYSPAEEDFVVTVSPTDVAATDRSTALAVPTDLEPVEHEGLINKWPFDAEQETYPYWDSTAQVAVDAVFDRTEEIEGLETNVYRIEVRDAPVLVSGLSEEIDGTYDDVKEIYVDPRTGAIVNQTEQQQRFFDDGTQALDLELAFTDEQVATNVADAQDNASSLDLLMRTVPLIGFIGGPLLLLGGLVLLLVGGRNRSATHSGRDSRPMAGAGV</sequence>
<evidence type="ECO:0000313" key="3">
    <source>
        <dbReference type="Proteomes" id="UP000679307"/>
    </source>
</evidence>
<keyword evidence="1" id="KW-0812">Transmembrane</keyword>